<keyword evidence="2" id="KW-1185">Reference proteome</keyword>
<organism evidence="1 2">
    <name type="scientific">Periconia digitata</name>
    <dbReference type="NCBI Taxonomy" id="1303443"/>
    <lineage>
        <taxon>Eukaryota</taxon>
        <taxon>Fungi</taxon>
        <taxon>Dikarya</taxon>
        <taxon>Ascomycota</taxon>
        <taxon>Pezizomycotina</taxon>
        <taxon>Dothideomycetes</taxon>
        <taxon>Pleosporomycetidae</taxon>
        <taxon>Pleosporales</taxon>
        <taxon>Massarineae</taxon>
        <taxon>Periconiaceae</taxon>
        <taxon>Periconia</taxon>
    </lineage>
</organism>
<gene>
    <name evidence="1" type="ORF">PDIGIT_LOCUS4965</name>
</gene>
<protein>
    <submittedName>
        <fullName evidence="1">Uncharacterized protein</fullName>
    </submittedName>
</protein>
<dbReference type="EMBL" id="CAOQHR010000003">
    <property type="protein sequence ID" value="CAI6331936.1"/>
    <property type="molecule type" value="Genomic_DNA"/>
</dbReference>
<comment type="caution">
    <text evidence="1">The sequence shown here is derived from an EMBL/GenBank/DDBJ whole genome shotgun (WGS) entry which is preliminary data.</text>
</comment>
<dbReference type="Proteomes" id="UP001152607">
    <property type="component" value="Unassembled WGS sequence"/>
</dbReference>
<proteinExistence type="predicted"/>
<dbReference type="AlphaFoldDB" id="A0A9W4UBH2"/>
<sequence>MCFFDQHRFACGDWKWGHFRQHCAKEYRIGETCGMKLIMQTIAVGQKCRLCEKIETKMRRRATEMDRIARWQREGHKFKASIEKSIDQVRSLDCEIYDLNCERGRRLQGIGNLSNHAG</sequence>
<accession>A0A9W4UBH2</accession>
<evidence type="ECO:0000313" key="1">
    <source>
        <dbReference type="EMBL" id="CAI6331936.1"/>
    </source>
</evidence>
<evidence type="ECO:0000313" key="2">
    <source>
        <dbReference type="Proteomes" id="UP001152607"/>
    </source>
</evidence>
<name>A0A9W4UBH2_9PLEO</name>
<reference evidence="1" key="1">
    <citation type="submission" date="2023-01" db="EMBL/GenBank/DDBJ databases">
        <authorList>
            <person name="Van Ghelder C."/>
            <person name="Rancurel C."/>
        </authorList>
    </citation>
    <scope>NUCLEOTIDE SEQUENCE</scope>
    <source>
        <strain evidence="1">CNCM I-4278</strain>
    </source>
</reference>
<dbReference type="OrthoDB" id="5015991at2759"/>